<protein>
    <recommendedName>
        <fullName evidence="10">G-protein coupled receptors family 1 profile domain-containing protein</fullName>
    </recommendedName>
</protein>
<evidence type="ECO:0000256" key="9">
    <source>
        <dbReference type="SAM" id="Phobius"/>
    </source>
</evidence>
<keyword evidence="5" id="KW-0297">G-protein coupled receptor</keyword>
<evidence type="ECO:0000313" key="11">
    <source>
        <dbReference type="Ensembl" id="ENSCMIP00000011212.1"/>
    </source>
</evidence>
<feature type="transmembrane region" description="Helical" evidence="9">
    <location>
        <begin position="233"/>
        <end position="250"/>
    </location>
</feature>
<dbReference type="PROSITE" id="PS50262">
    <property type="entry name" value="G_PROTEIN_RECEP_F1_2"/>
    <property type="match status" value="1"/>
</dbReference>
<feature type="transmembrane region" description="Helical" evidence="9">
    <location>
        <begin position="186"/>
        <end position="213"/>
    </location>
</feature>
<dbReference type="GeneTree" id="ENSGT00970000196759"/>
<evidence type="ECO:0000256" key="3">
    <source>
        <dbReference type="ARBA" id="ARBA00022692"/>
    </source>
</evidence>
<feature type="transmembrane region" description="Helical" evidence="9">
    <location>
        <begin position="134"/>
        <end position="156"/>
    </location>
</feature>
<name>A0A4W3H7Q9_CALMI</name>
<dbReference type="GO" id="GO:0005886">
    <property type="term" value="C:plasma membrane"/>
    <property type="evidence" value="ECO:0007669"/>
    <property type="project" value="UniProtKB-SubCell"/>
</dbReference>
<organism evidence="11 12">
    <name type="scientific">Callorhinchus milii</name>
    <name type="common">Ghost shark</name>
    <dbReference type="NCBI Taxonomy" id="7868"/>
    <lineage>
        <taxon>Eukaryota</taxon>
        <taxon>Metazoa</taxon>
        <taxon>Chordata</taxon>
        <taxon>Craniata</taxon>
        <taxon>Vertebrata</taxon>
        <taxon>Chondrichthyes</taxon>
        <taxon>Holocephali</taxon>
        <taxon>Chimaeriformes</taxon>
        <taxon>Callorhinchidae</taxon>
        <taxon>Callorhinchus</taxon>
    </lineage>
</organism>
<comment type="subcellular location">
    <subcellularLocation>
        <location evidence="1">Cell membrane</location>
        <topology evidence="1">Multi-pass membrane protein</topology>
    </subcellularLocation>
</comment>
<evidence type="ECO:0000313" key="12">
    <source>
        <dbReference type="Proteomes" id="UP000314986"/>
    </source>
</evidence>
<sequence>MAAADLMVIITDVILNRINNFYFPISFLFYTPVCSLRIVLMATISKCSVWYTVAFTFDRFVAICCQKMKATYCSVKTAYRIITTLSVLNCFQSIPWYFVFSPLLIINNVPFYCTGKPSYYTLPVWKVFTWFNRVFTPIVAFLLISLFNILTIRTILTASRVRKRMRVKKNGVKQNDPEIEKRRKSIILLFAISASFVLLWMTTIIYSLIWPIINYNYETQVNNIQYKFQQIGFMLNLLSSCTNTCIYAVTQTKFREELRNVVKYPFTVIKCE</sequence>
<keyword evidence="6 9" id="KW-0472">Membrane</keyword>
<dbReference type="Gene3D" id="1.20.1070.10">
    <property type="entry name" value="Rhodopsin 7-helix transmembrane proteins"/>
    <property type="match status" value="1"/>
</dbReference>
<reference evidence="12" key="2">
    <citation type="journal article" date="2007" name="PLoS Biol.">
        <title>Survey sequencing and comparative analysis of the elephant shark (Callorhinchus milii) genome.</title>
        <authorList>
            <person name="Venkatesh B."/>
            <person name="Kirkness E.F."/>
            <person name="Loh Y.H."/>
            <person name="Halpern A.L."/>
            <person name="Lee A.P."/>
            <person name="Johnson J."/>
            <person name="Dandona N."/>
            <person name="Viswanathan L.D."/>
            <person name="Tay A."/>
            <person name="Venter J.C."/>
            <person name="Strausberg R.L."/>
            <person name="Brenner S."/>
        </authorList>
    </citation>
    <scope>NUCLEOTIDE SEQUENCE [LARGE SCALE GENOMIC DNA]</scope>
</reference>
<reference evidence="12" key="1">
    <citation type="journal article" date="2006" name="Science">
        <title>Ancient noncoding elements conserved in the human genome.</title>
        <authorList>
            <person name="Venkatesh B."/>
            <person name="Kirkness E.F."/>
            <person name="Loh Y.H."/>
            <person name="Halpern A.L."/>
            <person name="Lee A.P."/>
            <person name="Johnson J."/>
            <person name="Dandona N."/>
            <person name="Viswanathan L.D."/>
            <person name="Tay A."/>
            <person name="Venter J.C."/>
            <person name="Strausberg R.L."/>
            <person name="Brenner S."/>
        </authorList>
    </citation>
    <scope>NUCLEOTIDE SEQUENCE [LARGE SCALE GENOMIC DNA]</scope>
</reference>
<evidence type="ECO:0000256" key="1">
    <source>
        <dbReference type="ARBA" id="ARBA00004651"/>
    </source>
</evidence>
<evidence type="ECO:0000256" key="6">
    <source>
        <dbReference type="ARBA" id="ARBA00023136"/>
    </source>
</evidence>
<feature type="domain" description="G-protein coupled receptors family 1 profile" evidence="10">
    <location>
        <begin position="1"/>
        <end position="247"/>
    </location>
</feature>
<keyword evidence="12" id="KW-1185">Reference proteome</keyword>
<keyword evidence="4 9" id="KW-1133">Transmembrane helix</keyword>
<proteinExistence type="predicted"/>
<dbReference type="SUPFAM" id="SSF81321">
    <property type="entry name" value="Family A G protein-coupled receptor-like"/>
    <property type="match status" value="1"/>
</dbReference>
<dbReference type="InterPro" id="IPR000276">
    <property type="entry name" value="GPCR_Rhodpsn"/>
</dbReference>
<dbReference type="InterPro" id="IPR017452">
    <property type="entry name" value="GPCR_Rhodpsn_7TM"/>
</dbReference>
<evidence type="ECO:0000256" key="8">
    <source>
        <dbReference type="ARBA" id="ARBA00023224"/>
    </source>
</evidence>
<dbReference type="PANTHER" id="PTHR46272">
    <property type="entry name" value="G_PROTEIN_RECEP_F1_2 DOMAIN-CONTAINING PROTEIN"/>
    <property type="match status" value="1"/>
</dbReference>
<evidence type="ECO:0000256" key="5">
    <source>
        <dbReference type="ARBA" id="ARBA00023040"/>
    </source>
</evidence>
<keyword evidence="2" id="KW-1003">Cell membrane</keyword>
<keyword evidence="8" id="KW-0807">Transducer</keyword>
<keyword evidence="7" id="KW-0675">Receptor</keyword>
<accession>A0A4W3H7Q9</accession>
<dbReference type="Proteomes" id="UP000314986">
    <property type="component" value="Unassembled WGS sequence"/>
</dbReference>
<evidence type="ECO:0000259" key="10">
    <source>
        <dbReference type="PROSITE" id="PS50262"/>
    </source>
</evidence>
<dbReference type="Ensembl" id="ENSCMIT00000011492.1">
    <property type="protein sequence ID" value="ENSCMIP00000011212.1"/>
    <property type="gene ID" value="ENSCMIG00000005831.1"/>
</dbReference>
<reference evidence="11" key="5">
    <citation type="submission" date="2025-09" db="UniProtKB">
        <authorList>
            <consortium name="Ensembl"/>
        </authorList>
    </citation>
    <scope>IDENTIFICATION</scope>
</reference>
<keyword evidence="3 9" id="KW-0812">Transmembrane</keyword>
<evidence type="ECO:0000256" key="7">
    <source>
        <dbReference type="ARBA" id="ARBA00023170"/>
    </source>
</evidence>
<dbReference type="InParanoid" id="A0A4W3H7Q9"/>
<evidence type="ECO:0000256" key="2">
    <source>
        <dbReference type="ARBA" id="ARBA00022475"/>
    </source>
</evidence>
<dbReference type="PRINTS" id="PR00237">
    <property type="entry name" value="GPCRRHODOPSN"/>
</dbReference>
<feature type="transmembrane region" description="Helical" evidence="9">
    <location>
        <begin position="77"/>
        <end position="98"/>
    </location>
</feature>
<reference evidence="11" key="4">
    <citation type="submission" date="2025-08" db="UniProtKB">
        <authorList>
            <consortium name="Ensembl"/>
        </authorList>
    </citation>
    <scope>IDENTIFICATION</scope>
</reference>
<dbReference type="InterPro" id="IPR052477">
    <property type="entry name" value="Orphan_GPCR1"/>
</dbReference>
<dbReference type="PANTHER" id="PTHR46272:SF6">
    <property type="entry name" value="G-PROTEIN COUPLED RECEPTOR 139-RELATED"/>
    <property type="match status" value="1"/>
</dbReference>
<reference evidence="12" key="3">
    <citation type="journal article" date="2014" name="Nature">
        <title>Elephant shark genome provides unique insights into gnathostome evolution.</title>
        <authorList>
            <consortium name="International Elephant Shark Genome Sequencing Consortium"/>
            <person name="Venkatesh B."/>
            <person name="Lee A.P."/>
            <person name="Ravi V."/>
            <person name="Maurya A.K."/>
            <person name="Lian M.M."/>
            <person name="Swann J.B."/>
            <person name="Ohta Y."/>
            <person name="Flajnik M.F."/>
            <person name="Sutoh Y."/>
            <person name="Kasahara M."/>
            <person name="Hoon S."/>
            <person name="Gangu V."/>
            <person name="Roy S.W."/>
            <person name="Irimia M."/>
            <person name="Korzh V."/>
            <person name="Kondrychyn I."/>
            <person name="Lim Z.W."/>
            <person name="Tay B.H."/>
            <person name="Tohari S."/>
            <person name="Kong K.W."/>
            <person name="Ho S."/>
            <person name="Lorente-Galdos B."/>
            <person name="Quilez J."/>
            <person name="Marques-Bonet T."/>
            <person name="Raney B.J."/>
            <person name="Ingham P.W."/>
            <person name="Tay A."/>
            <person name="Hillier L.W."/>
            <person name="Minx P."/>
            <person name="Boehm T."/>
            <person name="Wilson R.K."/>
            <person name="Brenner S."/>
            <person name="Warren W.C."/>
        </authorList>
    </citation>
    <scope>NUCLEOTIDE SEQUENCE [LARGE SCALE GENOMIC DNA]</scope>
</reference>
<dbReference type="Pfam" id="PF00001">
    <property type="entry name" value="7tm_1"/>
    <property type="match status" value="1"/>
</dbReference>
<evidence type="ECO:0000256" key="4">
    <source>
        <dbReference type="ARBA" id="ARBA00022989"/>
    </source>
</evidence>
<dbReference type="AlphaFoldDB" id="A0A4W3H7Q9"/>
<dbReference type="GO" id="GO:0004930">
    <property type="term" value="F:G protein-coupled receptor activity"/>
    <property type="evidence" value="ECO:0007669"/>
    <property type="project" value="UniProtKB-KW"/>
</dbReference>